<proteinExistence type="predicted"/>
<dbReference type="Gene3D" id="3.40.50.850">
    <property type="entry name" value="Isochorismatase-like"/>
    <property type="match status" value="1"/>
</dbReference>
<gene>
    <name evidence="1" type="ORF">J2Z66_002080</name>
</gene>
<dbReference type="RefSeq" id="WP_209971250.1">
    <property type="nucleotide sequence ID" value="NZ_JAGGLB010000005.1"/>
</dbReference>
<name>A0ABS4ISB9_9BACL</name>
<dbReference type="SUPFAM" id="SSF52499">
    <property type="entry name" value="Isochorismatase-like hydrolases"/>
    <property type="match status" value="1"/>
</dbReference>
<dbReference type="EMBL" id="JAGGLB010000005">
    <property type="protein sequence ID" value="MBP1990474.1"/>
    <property type="molecule type" value="Genomic_DNA"/>
</dbReference>
<evidence type="ECO:0000313" key="2">
    <source>
        <dbReference type="Proteomes" id="UP001519287"/>
    </source>
</evidence>
<keyword evidence="2" id="KW-1185">Reference proteome</keyword>
<organism evidence="1 2">
    <name type="scientific">Paenibacillus eucommiae</name>
    <dbReference type="NCBI Taxonomy" id="1355755"/>
    <lineage>
        <taxon>Bacteria</taxon>
        <taxon>Bacillati</taxon>
        <taxon>Bacillota</taxon>
        <taxon>Bacilli</taxon>
        <taxon>Bacillales</taxon>
        <taxon>Paenibacillaceae</taxon>
        <taxon>Paenibacillus</taxon>
    </lineage>
</organism>
<protein>
    <submittedName>
        <fullName evidence="1">Nicotinamidase-related amidase</fullName>
    </submittedName>
</protein>
<accession>A0ABS4ISB9</accession>
<dbReference type="InterPro" id="IPR036380">
    <property type="entry name" value="Isochorismatase-like_sf"/>
</dbReference>
<sequence>MGVIKVPTQYYQHFDADFSLEVPGEGYGGWKEKELPISLEHTAFVVMHAWDGGTPDDYPGWHRAVEYLHRSADICRDVLPPLLKAVRQSGMKVYHVVSDDERYYNRYPGFEMMKAIAGDEPKPAEKIKTDPVLEDLQAFRSGNVFPGAHNVPDIQKGFSDLRFPKEAEPQGDEKIAATTNQLYALCREEGVNHLIYSGFAINWCLLLSPGGMAEISKHGIMCSAVREAVTAVENKETAGQELNKALALWRVALAFGFVYKADDLIHALSGKVAFQ</sequence>
<dbReference type="Proteomes" id="UP001519287">
    <property type="component" value="Unassembled WGS sequence"/>
</dbReference>
<reference evidence="1 2" key="1">
    <citation type="submission" date="2021-03" db="EMBL/GenBank/DDBJ databases">
        <title>Genomic Encyclopedia of Type Strains, Phase IV (KMG-IV): sequencing the most valuable type-strain genomes for metagenomic binning, comparative biology and taxonomic classification.</title>
        <authorList>
            <person name="Goeker M."/>
        </authorList>
    </citation>
    <scope>NUCLEOTIDE SEQUENCE [LARGE SCALE GENOMIC DNA]</scope>
    <source>
        <strain evidence="1 2">DSM 26048</strain>
    </source>
</reference>
<comment type="caution">
    <text evidence="1">The sequence shown here is derived from an EMBL/GenBank/DDBJ whole genome shotgun (WGS) entry which is preliminary data.</text>
</comment>
<evidence type="ECO:0000313" key="1">
    <source>
        <dbReference type="EMBL" id="MBP1990474.1"/>
    </source>
</evidence>